<dbReference type="GeneID" id="85467423"/>
<dbReference type="RefSeq" id="XP_060446755.1">
    <property type="nucleotide sequence ID" value="XM_060582561.1"/>
</dbReference>
<dbReference type="EMBL" id="JAHMHQ010000007">
    <property type="protein sequence ID" value="KAK1638148.1"/>
    <property type="molecule type" value="Genomic_DNA"/>
</dbReference>
<keyword evidence="2" id="KW-1185">Reference proteome</keyword>
<dbReference type="Proteomes" id="UP001243989">
    <property type="component" value="Unassembled WGS sequence"/>
</dbReference>
<organism evidence="1 2">
    <name type="scientific">Colletotrichum phormii</name>
    <dbReference type="NCBI Taxonomy" id="359342"/>
    <lineage>
        <taxon>Eukaryota</taxon>
        <taxon>Fungi</taxon>
        <taxon>Dikarya</taxon>
        <taxon>Ascomycota</taxon>
        <taxon>Pezizomycotina</taxon>
        <taxon>Sordariomycetes</taxon>
        <taxon>Hypocreomycetidae</taxon>
        <taxon>Glomerellales</taxon>
        <taxon>Glomerellaceae</taxon>
        <taxon>Colletotrichum</taxon>
        <taxon>Colletotrichum acutatum species complex</taxon>
    </lineage>
</organism>
<name>A0AAI9ZW97_9PEZI</name>
<comment type="caution">
    <text evidence="1">The sequence shown here is derived from an EMBL/GenBank/DDBJ whole genome shotgun (WGS) entry which is preliminary data.</text>
</comment>
<proteinExistence type="predicted"/>
<sequence>MLPPEEAPFAPDEHAPETVDMDLCRRERGAAPKSLAHVVETARMLAPLHPTVDNNKLQASGTADSAPNLHVLPAGTSAWPRSSVTHQSHHSCETSFYVDTHNFSFGPQTVLWFVHDSTINCAPTSQASFNQTRVDARGSSQTRLASSDHYHVQAVHFFAPHCQRSLGERRLQMLCYSYSEPKKHVSTRVPLASHPDARR</sequence>
<evidence type="ECO:0000313" key="2">
    <source>
        <dbReference type="Proteomes" id="UP001243989"/>
    </source>
</evidence>
<accession>A0AAI9ZW97</accession>
<evidence type="ECO:0000313" key="1">
    <source>
        <dbReference type="EMBL" id="KAK1638148.1"/>
    </source>
</evidence>
<reference evidence="1" key="1">
    <citation type="submission" date="2021-06" db="EMBL/GenBank/DDBJ databases">
        <title>Comparative genomics, transcriptomics and evolutionary studies reveal genomic signatures of adaptation to plant cell wall in hemibiotrophic fungi.</title>
        <authorList>
            <consortium name="DOE Joint Genome Institute"/>
            <person name="Baroncelli R."/>
            <person name="Diaz J.F."/>
            <person name="Benocci T."/>
            <person name="Peng M."/>
            <person name="Battaglia E."/>
            <person name="Haridas S."/>
            <person name="Andreopoulos W."/>
            <person name="Labutti K."/>
            <person name="Pangilinan J."/>
            <person name="Floch G.L."/>
            <person name="Makela M.R."/>
            <person name="Henrissat B."/>
            <person name="Grigoriev I.V."/>
            <person name="Crouch J.A."/>
            <person name="De Vries R.P."/>
            <person name="Sukno S.A."/>
            <person name="Thon M.R."/>
        </authorList>
    </citation>
    <scope>NUCLEOTIDE SEQUENCE</scope>
    <source>
        <strain evidence="1">CBS 102054</strain>
    </source>
</reference>
<protein>
    <submittedName>
        <fullName evidence="1">Uncharacterized protein</fullName>
    </submittedName>
</protein>
<gene>
    <name evidence="1" type="ORF">BDP81DRAFT_202720</name>
</gene>
<dbReference type="AlphaFoldDB" id="A0AAI9ZW97"/>